<evidence type="ECO:0000313" key="3">
    <source>
        <dbReference type="Proteomes" id="UP000676409"/>
    </source>
</evidence>
<proteinExistence type="predicted"/>
<dbReference type="AlphaFoldDB" id="A0A975FYU6"/>
<keyword evidence="1" id="KW-0472">Membrane</keyword>
<dbReference type="KEGG" id="caul:KCG34_20920"/>
<reference evidence="2" key="1">
    <citation type="submission" date="2021-04" db="EMBL/GenBank/DDBJ databases">
        <title>The complete genome sequence of Caulobacter sp. S6.</title>
        <authorList>
            <person name="Tang Y."/>
            <person name="Ouyang W."/>
            <person name="Liu Q."/>
            <person name="Huang B."/>
            <person name="Guo Z."/>
            <person name="Lei P."/>
        </authorList>
    </citation>
    <scope>NUCLEOTIDE SEQUENCE</scope>
    <source>
        <strain evidence="2">S6</strain>
    </source>
</reference>
<keyword evidence="1" id="KW-0812">Transmembrane</keyword>
<evidence type="ECO:0000256" key="1">
    <source>
        <dbReference type="SAM" id="Phobius"/>
    </source>
</evidence>
<protein>
    <submittedName>
        <fullName evidence="2">Uncharacterized protein</fullName>
    </submittedName>
</protein>
<dbReference type="RefSeq" id="WP_211937541.1">
    <property type="nucleotide sequence ID" value="NZ_CP073078.1"/>
</dbReference>
<accession>A0A975FYU6</accession>
<evidence type="ECO:0000313" key="2">
    <source>
        <dbReference type="EMBL" id="QUD87489.1"/>
    </source>
</evidence>
<dbReference type="EMBL" id="CP073078">
    <property type="protein sequence ID" value="QUD87489.1"/>
    <property type="molecule type" value="Genomic_DNA"/>
</dbReference>
<name>A0A975FYU6_9CAUL</name>
<keyword evidence="1" id="KW-1133">Transmembrane helix</keyword>
<keyword evidence="3" id="KW-1185">Reference proteome</keyword>
<gene>
    <name evidence="2" type="ORF">KCG34_20920</name>
</gene>
<feature type="transmembrane region" description="Helical" evidence="1">
    <location>
        <begin position="21"/>
        <end position="42"/>
    </location>
</feature>
<organism evidence="2 3">
    <name type="scientific">Phenylobacterium montanum</name>
    <dbReference type="NCBI Taxonomy" id="2823693"/>
    <lineage>
        <taxon>Bacteria</taxon>
        <taxon>Pseudomonadati</taxon>
        <taxon>Pseudomonadota</taxon>
        <taxon>Alphaproteobacteria</taxon>
        <taxon>Caulobacterales</taxon>
        <taxon>Caulobacteraceae</taxon>
        <taxon>Phenylobacterium</taxon>
    </lineage>
</organism>
<sequence length="46" mass="5187">MRVMAKAQLRPAPHDVRRNPITCVLMTAALAATFWIGLIWLAQRVV</sequence>
<dbReference type="Proteomes" id="UP000676409">
    <property type="component" value="Chromosome"/>
</dbReference>